<evidence type="ECO:0000256" key="3">
    <source>
        <dbReference type="ARBA" id="ARBA00022692"/>
    </source>
</evidence>
<dbReference type="RefSeq" id="WP_273938313.1">
    <property type="nucleotide sequence ID" value="NZ_CP097263.1"/>
</dbReference>
<evidence type="ECO:0000313" key="9">
    <source>
        <dbReference type="Proteomes" id="UP001589810"/>
    </source>
</evidence>
<evidence type="ECO:0000256" key="6">
    <source>
        <dbReference type="SAM" id="Phobius"/>
    </source>
</evidence>
<keyword evidence="4 6" id="KW-1133">Transmembrane helix</keyword>
<keyword evidence="3 6" id="KW-0812">Transmembrane</keyword>
<dbReference type="InterPro" id="IPR020846">
    <property type="entry name" value="MFS_dom"/>
</dbReference>
<dbReference type="PROSITE" id="PS50850">
    <property type="entry name" value="MFS"/>
    <property type="match status" value="1"/>
</dbReference>
<evidence type="ECO:0000259" key="7">
    <source>
        <dbReference type="PROSITE" id="PS50850"/>
    </source>
</evidence>
<dbReference type="PANTHER" id="PTHR43124">
    <property type="entry name" value="PURINE EFFLUX PUMP PBUE"/>
    <property type="match status" value="1"/>
</dbReference>
<protein>
    <submittedName>
        <fullName evidence="8">MFS transporter</fullName>
    </submittedName>
</protein>
<dbReference type="InterPro" id="IPR036259">
    <property type="entry name" value="MFS_trans_sf"/>
</dbReference>
<dbReference type="SUPFAM" id="SSF103473">
    <property type="entry name" value="MFS general substrate transporter"/>
    <property type="match status" value="1"/>
</dbReference>
<feature type="transmembrane region" description="Helical" evidence="6">
    <location>
        <begin position="170"/>
        <end position="189"/>
    </location>
</feature>
<feature type="transmembrane region" description="Helical" evidence="6">
    <location>
        <begin position="113"/>
        <end position="135"/>
    </location>
</feature>
<feature type="transmembrane region" description="Helical" evidence="6">
    <location>
        <begin position="246"/>
        <end position="269"/>
    </location>
</feature>
<dbReference type="InterPro" id="IPR050189">
    <property type="entry name" value="MFS_Efflux_Transporters"/>
</dbReference>
<feature type="domain" description="Major facilitator superfamily (MFS) profile" evidence="7">
    <location>
        <begin position="18"/>
        <end position="398"/>
    </location>
</feature>
<feature type="transmembrane region" description="Helical" evidence="6">
    <location>
        <begin position="142"/>
        <end position="164"/>
    </location>
</feature>
<feature type="transmembrane region" description="Helical" evidence="6">
    <location>
        <begin position="84"/>
        <end position="107"/>
    </location>
</feature>
<evidence type="ECO:0000256" key="2">
    <source>
        <dbReference type="ARBA" id="ARBA00022475"/>
    </source>
</evidence>
<dbReference type="CDD" id="cd17324">
    <property type="entry name" value="MFS_NepI_like"/>
    <property type="match status" value="1"/>
</dbReference>
<keyword evidence="2" id="KW-1003">Cell membrane</keyword>
<feature type="transmembrane region" description="Helical" evidence="6">
    <location>
        <begin position="375"/>
        <end position="393"/>
    </location>
</feature>
<dbReference type="PANTHER" id="PTHR43124:SF10">
    <property type="entry name" value="PURINE EFFLUX PUMP PBUE"/>
    <property type="match status" value="1"/>
</dbReference>
<dbReference type="Gene3D" id="1.20.1250.20">
    <property type="entry name" value="MFS general substrate transporter like domains"/>
    <property type="match status" value="2"/>
</dbReference>
<dbReference type="Proteomes" id="UP001589810">
    <property type="component" value="Unassembled WGS sequence"/>
</dbReference>
<dbReference type="EMBL" id="JBHLUD010000015">
    <property type="protein sequence ID" value="MFC0547840.1"/>
    <property type="molecule type" value="Genomic_DNA"/>
</dbReference>
<sequence length="413" mass="41308">MRARSIAAALPSGSARKPVLLLALGTFALGTDAFVISGVLPRVGADLGVSLSVAGLLITVFSGVYAVGAPVIAVLTGNMCRRRALLIAMSVFVLANVVAAIAPNYAIMVVARVVAALGAAMYTPAASAVAAQLAAPQERGRALAVVLGGLTLATALGVPLGTLVGQAADWRTTFVFVAVLGLIALVGLARSLEAMPSTGVASLRQRIVVAGTRGVPSSLLATALSICGVFVIYTYLAWFAGLTAGITGSLLTVVYLIFGICAVISNLVAGVLIDRMAPAKVAVISMAGLMVAFLALSALARLGTPGVVAAVVLCVIVAVWSLLGWMFNPAQQQRLLGVAGPHGPVVLSLNASALYLGQAIAGVIGGVLLTSGPSVLPIAAVGCEVLAVGAMLISARRTARPVVPAAEPAATPA</sequence>
<gene>
    <name evidence="8" type="ORF">ACFFH7_40480</name>
</gene>
<keyword evidence="5 6" id="KW-0472">Membrane</keyword>
<evidence type="ECO:0000313" key="8">
    <source>
        <dbReference type="EMBL" id="MFC0547840.1"/>
    </source>
</evidence>
<evidence type="ECO:0000256" key="4">
    <source>
        <dbReference type="ARBA" id="ARBA00022989"/>
    </source>
</evidence>
<keyword evidence="9" id="KW-1185">Reference proteome</keyword>
<feature type="transmembrane region" description="Helical" evidence="6">
    <location>
        <begin position="281"/>
        <end position="300"/>
    </location>
</feature>
<dbReference type="Pfam" id="PF07690">
    <property type="entry name" value="MFS_1"/>
    <property type="match status" value="1"/>
</dbReference>
<feature type="transmembrane region" description="Helical" evidence="6">
    <location>
        <begin position="306"/>
        <end position="327"/>
    </location>
</feature>
<reference evidence="8 9" key="1">
    <citation type="submission" date="2024-09" db="EMBL/GenBank/DDBJ databases">
        <authorList>
            <person name="Sun Q."/>
            <person name="Mori K."/>
        </authorList>
    </citation>
    <scope>NUCLEOTIDE SEQUENCE [LARGE SCALE GENOMIC DNA]</scope>
    <source>
        <strain evidence="8 9">TBRC 1432</strain>
    </source>
</reference>
<name>A0ABV6N5I3_9PSEU</name>
<dbReference type="InterPro" id="IPR011701">
    <property type="entry name" value="MFS"/>
</dbReference>
<evidence type="ECO:0000256" key="1">
    <source>
        <dbReference type="ARBA" id="ARBA00004651"/>
    </source>
</evidence>
<comment type="caution">
    <text evidence="8">The sequence shown here is derived from an EMBL/GenBank/DDBJ whole genome shotgun (WGS) entry which is preliminary data.</text>
</comment>
<feature type="transmembrane region" description="Helical" evidence="6">
    <location>
        <begin position="219"/>
        <end position="240"/>
    </location>
</feature>
<feature type="transmembrane region" description="Helical" evidence="6">
    <location>
        <begin position="49"/>
        <end position="72"/>
    </location>
</feature>
<proteinExistence type="predicted"/>
<comment type="subcellular location">
    <subcellularLocation>
        <location evidence="1">Cell membrane</location>
        <topology evidence="1">Multi-pass membrane protein</topology>
    </subcellularLocation>
</comment>
<accession>A0ABV6N5I3</accession>
<organism evidence="8 9">
    <name type="scientific">Kutzneria chonburiensis</name>
    <dbReference type="NCBI Taxonomy" id="1483604"/>
    <lineage>
        <taxon>Bacteria</taxon>
        <taxon>Bacillati</taxon>
        <taxon>Actinomycetota</taxon>
        <taxon>Actinomycetes</taxon>
        <taxon>Pseudonocardiales</taxon>
        <taxon>Pseudonocardiaceae</taxon>
        <taxon>Kutzneria</taxon>
    </lineage>
</organism>
<evidence type="ECO:0000256" key="5">
    <source>
        <dbReference type="ARBA" id="ARBA00023136"/>
    </source>
</evidence>